<keyword evidence="5 6" id="KW-0408">Iron</keyword>
<keyword evidence="10" id="KW-1185">Reference proteome</keyword>
<dbReference type="SUPFAM" id="SSF47240">
    <property type="entry name" value="Ferritin-like"/>
    <property type="match status" value="1"/>
</dbReference>
<dbReference type="RefSeq" id="WP_014809110.1">
    <property type="nucleotide sequence ID" value="NC_018025.1"/>
</dbReference>
<feature type="binding site" evidence="6">
    <location>
        <position position="127"/>
    </location>
    <ligand>
        <name>Fe cation</name>
        <dbReference type="ChEBI" id="CHEBI:24875"/>
        <label>1</label>
    </ligand>
</feature>
<dbReference type="KEGG" id="dti:Desti_1245"/>
<evidence type="ECO:0000256" key="4">
    <source>
        <dbReference type="ARBA" id="ARBA00023002"/>
    </source>
</evidence>
<proteinExistence type="inferred from homology"/>
<dbReference type="EMBL" id="CP003360">
    <property type="protein sequence ID" value="AFM23958.1"/>
    <property type="molecule type" value="Genomic_DNA"/>
</dbReference>
<dbReference type="CDD" id="cd01055">
    <property type="entry name" value="Nonheme_Ferritin"/>
    <property type="match status" value="1"/>
</dbReference>
<dbReference type="InterPro" id="IPR041719">
    <property type="entry name" value="Ferritin_prok"/>
</dbReference>
<dbReference type="Proteomes" id="UP000006055">
    <property type="component" value="Chromosome"/>
</dbReference>
<comment type="similarity">
    <text evidence="1 7">Belongs to the ferritin family. Prokaryotic subfamily.</text>
</comment>
<dbReference type="PANTHER" id="PTHR11431">
    <property type="entry name" value="FERRITIN"/>
    <property type="match status" value="1"/>
</dbReference>
<sequence length="172" mass="19200">MINGKIEEAFNKQINAELYSSYLYLSMAAYFKSLNLNGFSNWMECQAQEEVVHAMKFFTFVNERGGRVQLAGIDGPPTTWDSPQAAFEEAYKHEQKVTALINGLVDMAIQEKDHASNAFLQWFVNEQVEEEASADAVVNQLKLAGGQGSGLFMIDRELGTRVFTMPTTQGAE</sequence>
<comment type="function">
    <text evidence="7">Iron-storage protein.</text>
</comment>
<feature type="binding site" evidence="6">
    <location>
        <position position="17"/>
    </location>
    <ligand>
        <name>Fe cation</name>
        <dbReference type="ChEBI" id="CHEBI:24875"/>
        <label>1</label>
    </ligand>
</feature>
<evidence type="ECO:0000256" key="5">
    <source>
        <dbReference type="ARBA" id="ARBA00023004"/>
    </source>
</evidence>
<evidence type="ECO:0000256" key="1">
    <source>
        <dbReference type="ARBA" id="ARBA00006950"/>
    </source>
</evidence>
<gene>
    <name evidence="9" type="ordered locus">Desti_1245</name>
</gene>
<dbReference type="GO" id="GO:0004322">
    <property type="term" value="F:ferroxidase activity"/>
    <property type="evidence" value="ECO:0007669"/>
    <property type="project" value="TreeGrafter"/>
</dbReference>
<feature type="binding site" evidence="6">
    <location>
        <position position="50"/>
    </location>
    <ligand>
        <name>Fe cation</name>
        <dbReference type="ChEBI" id="CHEBI:24875"/>
        <label>1</label>
    </ligand>
</feature>
<dbReference type="GO" id="GO:0006879">
    <property type="term" value="P:intracellular iron ion homeostasis"/>
    <property type="evidence" value="ECO:0007669"/>
    <property type="project" value="UniProtKB-KW"/>
</dbReference>
<dbReference type="GO" id="GO:0008198">
    <property type="term" value="F:ferrous iron binding"/>
    <property type="evidence" value="ECO:0007669"/>
    <property type="project" value="TreeGrafter"/>
</dbReference>
<feature type="domain" description="Ferritin-like diiron" evidence="8">
    <location>
        <begin position="1"/>
        <end position="145"/>
    </location>
</feature>
<dbReference type="Gene3D" id="1.20.1260.10">
    <property type="match status" value="1"/>
</dbReference>
<accession>I4C317</accession>
<evidence type="ECO:0000259" key="8">
    <source>
        <dbReference type="PROSITE" id="PS50905"/>
    </source>
</evidence>
<dbReference type="InterPro" id="IPR012347">
    <property type="entry name" value="Ferritin-like"/>
</dbReference>
<dbReference type="AlphaFoldDB" id="I4C317"/>
<dbReference type="InterPro" id="IPR009040">
    <property type="entry name" value="Ferritin-like_diiron"/>
</dbReference>
<dbReference type="InterPro" id="IPR009078">
    <property type="entry name" value="Ferritin-like_SF"/>
</dbReference>
<evidence type="ECO:0000256" key="2">
    <source>
        <dbReference type="ARBA" id="ARBA00022434"/>
    </source>
</evidence>
<dbReference type="PROSITE" id="PS50905">
    <property type="entry name" value="FERRITIN_LIKE"/>
    <property type="match status" value="1"/>
</dbReference>
<dbReference type="GO" id="GO:0042802">
    <property type="term" value="F:identical protein binding"/>
    <property type="evidence" value="ECO:0007669"/>
    <property type="project" value="UniProtKB-ARBA"/>
</dbReference>
<dbReference type="Pfam" id="PF00210">
    <property type="entry name" value="Ferritin"/>
    <property type="match status" value="1"/>
</dbReference>
<dbReference type="PANTHER" id="PTHR11431:SF127">
    <property type="entry name" value="BACTERIAL NON-HEME FERRITIN"/>
    <property type="match status" value="1"/>
</dbReference>
<dbReference type="InterPro" id="IPR001519">
    <property type="entry name" value="Ferritin"/>
</dbReference>
<dbReference type="GO" id="GO:0006826">
    <property type="term" value="P:iron ion transport"/>
    <property type="evidence" value="ECO:0007669"/>
    <property type="project" value="InterPro"/>
</dbReference>
<name>I4C317_DESTA</name>
<organism evidence="9 10">
    <name type="scientific">Desulfomonile tiedjei (strain ATCC 49306 / DSM 6799 / DCB-1)</name>
    <dbReference type="NCBI Taxonomy" id="706587"/>
    <lineage>
        <taxon>Bacteria</taxon>
        <taxon>Pseudomonadati</taxon>
        <taxon>Thermodesulfobacteriota</taxon>
        <taxon>Desulfomonilia</taxon>
        <taxon>Desulfomonilales</taxon>
        <taxon>Desulfomonilaceae</taxon>
        <taxon>Desulfomonile</taxon>
    </lineage>
</organism>
<dbReference type="STRING" id="706587.Desti_1245"/>
<evidence type="ECO:0000313" key="9">
    <source>
        <dbReference type="EMBL" id="AFM23958.1"/>
    </source>
</evidence>
<keyword evidence="3 6" id="KW-0479">Metal-binding</keyword>
<dbReference type="eggNOG" id="COG1528">
    <property type="taxonomic scope" value="Bacteria"/>
</dbReference>
<dbReference type="EC" id="1.16.3.2" evidence="7"/>
<reference evidence="10" key="1">
    <citation type="submission" date="2012-06" db="EMBL/GenBank/DDBJ databases">
        <title>Complete sequence of chromosome of Desulfomonile tiedjei DSM 6799.</title>
        <authorList>
            <person name="Lucas S."/>
            <person name="Copeland A."/>
            <person name="Lapidus A."/>
            <person name="Glavina del Rio T."/>
            <person name="Dalin E."/>
            <person name="Tice H."/>
            <person name="Bruce D."/>
            <person name="Goodwin L."/>
            <person name="Pitluck S."/>
            <person name="Peters L."/>
            <person name="Ovchinnikova G."/>
            <person name="Zeytun A."/>
            <person name="Lu M."/>
            <person name="Kyrpides N."/>
            <person name="Mavromatis K."/>
            <person name="Ivanova N."/>
            <person name="Brettin T."/>
            <person name="Detter J.C."/>
            <person name="Han C."/>
            <person name="Larimer F."/>
            <person name="Land M."/>
            <person name="Hauser L."/>
            <person name="Markowitz V."/>
            <person name="Cheng J.-F."/>
            <person name="Hugenholtz P."/>
            <person name="Woyke T."/>
            <person name="Wu D."/>
            <person name="Spring S."/>
            <person name="Schroeder M."/>
            <person name="Brambilla E."/>
            <person name="Klenk H.-P."/>
            <person name="Eisen J.A."/>
        </authorList>
    </citation>
    <scope>NUCLEOTIDE SEQUENCE [LARGE SCALE GENOMIC DNA]</scope>
    <source>
        <strain evidence="10">ATCC 49306 / DSM 6799 / DCB-1</strain>
    </source>
</reference>
<comment type="catalytic activity">
    <reaction evidence="7">
        <text>4 Fe(2+) + O2 + 6 H2O = 4 iron(III) oxide-hydroxide + 12 H(+)</text>
        <dbReference type="Rhea" id="RHEA:11972"/>
        <dbReference type="ChEBI" id="CHEBI:15377"/>
        <dbReference type="ChEBI" id="CHEBI:15378"/>
        <dbReference type="ChEBI" id="CHEBI:15379"/>
        <dbReference type="ChEBI" id="CHEBI:29033"/>
        <dbReference type="ChEBI" id="CHEBI:78619"/>
        <dbReference type="EC" id="1.16.3.2"/>
    </reaction>
</comment>
<evidence type="ECO:0000256" key="3">
    <source>
        <dbReference type="ARBA" id="ARBA00022723"/>
    </source>
</evidence>
<evidence type="ECO:0000256" key="6">
    <source>
        <dbReference type="PIRSR" id="PIRSR601519-1"/>
    </source>
</evidence>
<dbReference type="GO" id="GO:0008199">
    <property type="term" value="F:ferric iron binding"/>
    <property type="evidence" value="ECO:0007669"/>
    <property type="project" value="InterPro"/>
</dbReference>
<evidence type="ECO:0000256" key="7">
    <source>
        <dbReference type="RuleBase" id="RU361145"/>
    </source>
</evidence>
<dbReference type="FunFam" id="1.20.1260.10:FF:000001">
    <property type="entry name" value="Non-heme ferritin"/>
    <property type="match status" value="1"/>
</dbReference>
<keyword evidence="7" id="KW-0963">Cytoplasm</keyword>
<dbReference type="OrthoDB" id="9801481at2"/>
<feature type="binding site" evidence="6">
    <location>
        <position position="53"/>
    </location>
    <ligand>
        <name>Fe cation</name>
        <dbReference type="ChEBI" id="CHEBI:24875"/>
        <label>1</label>
    </ligand>
</feature>
<keyword evidence="4" id="KW-0560">Oxidoreductase</keyword>
<evidence type="ECO:0000313" key="10">
    <source>
        <dbReference type="Proteomes" id="UP000006055"/>
    </source>
</evidence>
<dbReference type="InterPro" id="IPR008331">
    <property type="entry name" value="Ferritin_DPS_dom"/>
</dbReference>
<dbReference type="HOGENOM" id="CLU_065681_1_2_7"/>
<dbReference type="GO" id="GO:0005829">
    <property type="term" value="C:cytosol"/>
    <property type="evidence" value="ECO:0007669"/>
    <property type="project" value="TreeGrafter"/>
</dbReference>
<feature type="binding site" evidence="6">
    <location>
        <position position="94"/>
    </location>
    <ligand>
        <name>Fe cation</name>
        <dbReference type="ChEBI" id="CHEBI:24875"/>
        <label>1</label>
    </ligand>
</feature>
<comment type="subcellular location">
    <subcellularLocation>
        <location evidence="7">Cytoplasm</location>
    </subcellularLocation>
</comment>
<protein>
    <recommendedName>
        <fullName evidence="7">Ferritin</fullName>
        <ecNumber evidence="7">1.16.3.2</ecNumber>
    </recommendedName>
</protein>
<keyword evidence="2 7" id="KW-0409">Iron storage</keyword>